<gene>
    <name evidence="1" type="primary">pstC</name>
    <name evidence="1" type="ORF">WOSG25_200210</name>
</gene>
<dbReference type="Proteomes" id="UP000030643">
    <property type="component" value="Unassembled WGS sequence"/>
</dbReference>
<dbReference type="STRING" id="1329250.WOSG25_200210"/>
<proteinExistence type="predicted"/>
<protein>
    <submittedName>
        <fullName evidence="1">PstC protein</fullName>
    </submittedName>
</protein>
<organism evidence="1 2">
    <name type="scientific">Weissella oryzae (strain DSM 25784 / JCM 18191 / LMG 30913 / SG25)</name>
    <dbReference type="NCBI Taxonomy" id="1329250"/>
    <lineage>
        <taxon>Bacteria</taxon>
        <taxon>Bacillati</taxon>
        <taxon>Bacillota</taxon>
        <taxon>Bacilli</taxon>
        <taxon>Lactobacillales</taxon>
        <taxon>Lactobacillaceae</taxon>
        <taxon>Weissella</taxon>
    </lineage>
</organism>
<dbReference type="RefSeq" id="WP_027699848.1">
    <property type="nucleotide sequence ID" value="NZ_DF820503.1"/>
</dbReference>
<evidence type="ECO:0000313" key="1">
    <source>
        <dbReference type="EMBL" id="GAK31939.1"/>
    </source>
</evidence>
<dbReference type="EMBL" id="DF820503">
    <property type="protein sequence ID" value="GAK31939.1"/>
    <property type="molecule type" value="Genomic_DNA"/>
</dbReference>
<sequence length="143" mass="16072">MFLKLTDKQFGTHKFLYPWDYEAIGAMSKADIRKVELVGLLAEGLTVEIAPRDLEDSLNVFTNVINCLGVYPVGYGPSPLEAVKTLFDSDISDALYSLVTNQDIKDNLVSVTSKPNWQTILNLMLKHKRLKSLGYGFYADICY</sequence>
<dbReference type="AlphaFoldDB" id="A0A069CWU1"/>
<accession>A0A069CWU1</accession>
<evidence type="ECO:0000313" key="2">
    <source>
        <dbReference type="Proteomes" id="UP000030643"/>
    </source>
</evidence>
<reference evidence="2" key="1">
    <citation type="journal article" date="2014" name="Genome Announc.">
        <title>Draft genome sequence of Weissella oryzae SG25T, isolated from fermented rice grains.</title>
        <authorList>
            <person name="Tanizawa Y."/>
            <person name="Fujisawa T."/>
            <person name="Mochizuki T."/>
            <person name="Kaminuma E."/>
            <person name="Suzuki Y."/>
            <person name="Nakamura Y."/>
            <person name="Tohno M."/>
        </authorList>
    </citation>
    <scope>NUCLEOTIDE SEQUENCE [LARGE SCALE GENOMIC DNA]</scope>
    <source>
        <strain evidence="2">DSM 25784 / JCM 18191 / LMG 30913 / SG25</strain>
    </source>
</reference>
<name>A0A069CWU1_WEIOS</name>
<keyword evidence="2" id="KW-1185">Reference proteome</keyword>